<dbReference type="PANTHER" id="PTHR31616">
    <property type="entry name" value="TREHALASE"/>
    <property type="match status" value="1"/>
</dbReference>
<keyword evidence="6 12" id="KW-0326">Glycosidase</keyword>
<sequence length="432" mass="48126">MSLQLQHTDNPSGTFQTGGIGEPKFNVDGSPFTGSWGRPQNDGPALRSITAARYMAHVLDTRSISDASRTFVTQQLWAANGVKDPEAQGKRRLLIRDDLDYICREWQSKTFELWEEVCADAGAGGGHFHVLMTQRRALLEGAALARRTETLDEVAAKRWDEAAAAITNRLEKFWNAQGKLNLEGGPDEGSNIDWHDERHLSSIGDIVLASPHVLPTLNRVSGQHKPTQADCAVLLGFTHGWDGDVGLKADDTWEPWGERCLATLWRNVQVFAKVYPVNRGRDPVRDGVLCGRYPEDVYDGVGQSIGNPWFLTTFAVSNVLYLTLAHHARTSLPITLTPATLSFFSNFLDAGHARAGATYHRGSHEWESIMRGMREMAEVYLTNAARFAEQRKGKMSEQIDRYSGWMRGARELSWSFASFLAVHQARRLSSSV</sequence>
<reference evidence="12 13" key="1">
    <citation type="journal article" date="2018" name="Mol. Biol. Evol.">
        <title>Broad Genomic Sampling Reveals a Smut Pathogenic Ancestry of the Fungal Clade Ustilaginomycotina.</title>
        <authorList>
            <person name="Kijpornyongpan T."/>
            <person name="Mondo S.J."/>
            <person name="Barry K."/>
            <person name="Sandor L."/>
            <person name="Lee J."/>
            <person name="Lipzen A."/>
            <person name="Pangilinan J."/>
            <person name="LaButti K."/>
            <person name="Hainaut M."/>
            <person name="Henrissat B."/>
            <person name="Grigoriev I.V."/>
            <person name="Spatafora J.W."/>
            <person name="Aime M.C."/>
        </authorList>
    </citation>
    <scope>NUCLEOTIDE SEQUENCE [LARGE SCALE GENOMIC DNA]</scope>
    <source>
        <strain evidence="12 13">MCA 5214</strain>
    </source>
</reference>
<evidence type="ECO:0000256" key="3">
    <source>
        <dbReference type="ARBA" id="ARBA00012593"/>
    </source>
</evidence>
<dbReference type="PRINTS" id="PR00736">
    <property type="entry name" value="GLHYDRLASE15"/>
</dbReference>
<dbReference type="Gene3D" id="1.50.10.10">
    <property type="match status" value="1"/>
</dbReference>
<evidence type="ECO:0000256" key="8">
    <source>
        <dbReference type="ARBA" id="ARBA00033442"/>
    </source>
</evidence>
<dbReference type="GO" id="GO:0000324">
    <property type="term" value="C:fungal-type vacuole"/>
    <property type="evidence" value="ECO:0007669"/>
    <property type="project" value="TreeGrafter"/>
</dbReference>
<evidence type="ECO:0000256" key="4">
    <source>
        <dbReference type="ARBA" id="ARBA00022801"/>
    </source>
</evidence>
<evidence type="ECO:0000256" key="7">
    <source>
        <dbReference type="ARBA" id="ARBA00023326"/>
    </source>
</evidence>
<dbReference type="STRING" id="1569628.A0A316V230"/>
<keyword evidence="4" id="KW-0378">Hydrolase</keyword>
<evidence type="ECO:0000256" key="5">
    <source>
        <dbReference type="ARBA" id="ARBA00023277"/>
    </source>
</evidence>
<feature type="domain" description="GH15-like" evidence="11">
    <location>
        <begin position="4"/>
        <end position="422"/>
    </location>
</feature>
<dbReference type="InterPro" id="IPR000165">
    <property type="entry name" value="Glucoamylase"/>
</dbReference>
<dbReference type="InterPro" id="IPR011613">
    <property type="entry name" value="GH15-like"/>
</dbReference>
<dbReference type="EMBL" id="KZ819662">
    <property type="protein sequence ID" value="PWN31058.1"/>
    <property type="molecule type" value="Genomic_DNA"/>
</dbReference>
<dbReference type="InterPro" id="IPR008928">
    <property type="entry name" value="6-hairpin_glycosidase_sf"/>
</dbReference>
<feature type="region of interest" description="Disordered" evidence="10">
    <location>
        <begin position="1"/>
        <end position="43"/>
    </location>
</feature>
<dbReference type="Pfam" id="PF00723">
    <property type="entry name" value="Glyco_hydro_15"/>
    <property type="match status" value="1"/>
</dbReference>
<evidence type="ECO:0000259" key="11">
    <source>
        <dbReference type="Pfam" id="PF00723"/>
    </source>
</evidence>
<proteinExistence type="inferred from homology"/>
<comment type="similarity">
    <text evidence="2">Belongs to the glycosyl hydrolase 15 family.</text>
</comment>
<dbReference type="OrthoDB" id="6123450at2759"/>
<organism evidence="12 13">
    <name type="scientific">Jaminaea rosea</name>
    <dbReference type="NCBI Taxonomy" id="1569628"/>
    <lineage>
        <taxon>Eukaryota</taxon>
        <taxon>Fungi</taxon>
        <taxon>Dikarya</taxon>
        <taxon>Basidiomycota</taxon>
        <taxon>Ustilaginomycotina</taxon>
        <taxon>Exobasidiomycetes</taxon>
        <taxon>Microstromatales</taxon>
        <taxon>Microstromatales incertae sedis</taxon>
        <taxon>Jaminaea</taxon>
    </lineage>
</organism>
<comment type="catalytic activity">
    <reaction evidence="1">
        <text>Hydrolysis of terminal (1-&gt;4)-linked alpha-D-glucose residues successively from non-reducing ends of the chains with release of beta-D-glucose.</text>
        <dbReference type="EC" id="3.2.1.3"/>
    </reaction>
</comment>
<dbReference type="GeneID" id="37027146"/>
<evidence type="ECO:0000256" key="10">
    <source>
        <dbReference type="SAM" id="MobiDB-lite"/>
    </source>
</evidence>
<dbReference type="InterPro" id="IPR012341">
    <property type="entry name" value="6hp_glycosidase-like_sf"/>
</dbReference>
<dbReference type="SUPFAM" id="SSF48208">
    <property type="entry name" value="Six-hairpin glycosidases"/>
    <property type="match status" value="1"/>
</dbReference>
<evidence type="ECO:0000313" key="12">
    <source>
        <dbReference type="EMBL" id="PWN31058.1"/>
    </source>
</evidence>
<feature type="compositionally biased region" description="Polar residues" evidence="10">
    <location>
        <begin position="1"/>
        <end position="15"/>
    </location>
</feature>
<evidence type="ECO:0000256" key="6">
    <source>
        <dbReference type="ARBA" id="ARBA00023295"/>
    </source>
</evidence>
<dbReference type="GO" id="GO:0004339">
    <property type="term" value="F:glucan 1,4-alpha-glucosidase activity"/>
    <property type="evidence" value="ECO:0007669"/>
    <property type="project" value="UniProtKB-EC"/>
</dbReference>
<dbReference type="EC" id="3.2.1.3" evidence="3"/>
<evidence type="ECO:0000313" key="13">
    <source>
        <dbReference type="Proteomes" id="UP000245884"/>
    </source>
</evidence>
<name>A0A316V230_9BASI</name>
<keyword evidence="7" id="KW-0624">Polysaccharide degradation</keyword>
<dbReference type="AlphaFoldDB" id="A0A316V230"/>
<evidence type="ECO:0000256" key="9">
    <source>
        <dbReference type="ARBA" id="ARBA00033473"/>
    </source>
</evidence>
<dbReference type="RefSeq" id="XP_025365670.1">
    <property type="nucleotide sequence ID" value="XM_025505323.1"/>
</dbReference>
<gene>
    <name evidence="12" type="ORF">BDZ90DRAFT_230052</name>
</gene>
<protein>
    <recommendedName>
        <fullName evidence="3">glucan 1,4-alpha-glucosidase</fullName>
        <ecNumber evidence="3">3.2.1.3</ecNumber>
    </recommendedName>
    <alternativeName>
        <fullName evidence="9">1,4-alpha-D-glucan glucohydrolase</fullName>
    </alternativeName>
    <alternativeName>
        <fullName evidence="8">Glucan 1,4-alpha-glucosidase</fullName>
    </alternativeName>
</protein>
<dbReference type="PANTHER" id="PTHR31616:SF9">
    <property type="entry name" value="GLUCOAMYLASE, INTRACELLULAR SPORULATION-SPECIFIC"/>
    <property type="match status" value="1"/>
</dbReference>
<evidence type="ECO:0000256" key="1">
    <source>
        <dbReference type="ARBA" id="ARBA00001863"/>
    </source>
</evidence>
<dbReference type="Proteomes" id="UP000245884">
    <property type="component" value="Unassembled WGS sequence"/>
</dbReference>
<keyword evidence="13" id="KW-1185">Reference proteome</keyword>
<evidence type="ECO:0000256" key="2">
    <source>
        <dbReference type="ARBA" id="ARBA00006188"/>
    </source>
</evidence>
<accession>A0A316V230</accession>
<keyword evidence="5" id="KW-0119">Carbohydrate metabolism</keyword>
<dbReference type="GO" id="GO:0000272">
    <property type="term" value="P:polysaccharide catabolic process"/>
    <property type="evidence" value="ECO:0007669"/>
    <property type="project" value="UniProtKB-KW"/>
</dbReference>